<dbReference type="Pfam" id="PF00126">
    <property type="entry name" value="HTH_1"/>
    <property type="match status" value="1"/>
</dbReference>
<sequence length="292" mass="33470">MQIDSLKYFYEVAELKSISKAANNSHISQPALSHQLSKLEKELGARLLERSNKGVKLTSQGEILYNYAREILISHNNLIEEISANNVSKEEIEITNSSMYANFLVSNIAKDISKIFKNFNVIINNQLEINEQVLLLHNRSDVVVGCKMIYDVDLSSNYIGSDKLILISKQEIKKDKFDKLSIALLDDNLSIPRRELEKLDKSNICLKTNSIDTIREYLNNSNTAAIVPRISVQAELESGIFKDLECKSYEIEYDLFITYKKDIENSLKKKINLFKDELEKILNKEIESKVKL</sequence>
<dbReference type="EMBL" id="JAIKTU010000014">
    <property type="protein sequence ID" value="MBY0756888.1"/>
    <property type="molecule type" value="Genomic_DNA"/>
</dbReference>
<dbReference type="SUPFAM" id="SSF46785">
    <property type="entry name" value="Winged helix' DNA-binding domain"/>
    <property type="match status" value="1"/>
</dbReference>
<dbReference type="Gene3D" id="1.10.10.10">
    <property type="entry name" value="Winged helix-like DNA-binding domain superfamily/Winged helix DNA-binding domain"/>
    <property type="match status" value="1"/>
</dbReference>
<comment type="similarity">
    <text evidence="1">Belongs to the LysR transcriptional regulatory family.</text>
</comment>
<accession>A0ABS7L217</accession>
<protein>
    <submittedName>
        <fullName evidence="5">LysR family transcriptional regulator</fullName>
    </submittedName>
</protein>
<dbReference type="PRINTS" id="PR00039">
    <property type="entry name" value="HTHLYSR"/>
</dbReference>
<name>A0ABS7L217_CLOSR</name>
<keyword evidence="6" id="KW-1185">Reference proteome</keyword>
<keyword evidence="2" id="KW-0805">Transcription regulation</keyword>
<reference evidence="5 6" key="1">
    <citation type="journal article" date="2021" name="Cell Host Microbe">
        <title>in vivo commensal control of Clostridioides difficile virulence.</title>
        <authorList>
            <person name="Girinathan B.P."/>
            <person name="Dibenedetto N."/>
            <person name="Worley J.N."/>
            <person name="Peltier J."/>
            <person name="Arrieta-Ortiz M.L."/>
            <person name="Rupa Christinal Immanuel S."/>
            <person name="Lavin R."/>
            <person name="Delaney M.L."/>
            <person name="Cummins C."/>
            <person name="Hoffmann M."/>
            <person name="Luo Y."/>
            <person name="Gonzalez-Escalona N."/>
            <person name="Allard M."/>
            <person name="Onderdonk A.B."/>
            <person name="Gerber G.K."/>
            <person name="Sonenshein A.L."/>
            <person name="Baliga N."/>
            <person name="Dupuy B."/>
            <person name="Bry L."/>
        </authorList>
    </citation>
    <scope>NUCLEOTIDE SEQUENCE [LARGE SCALE GENOMIC DNA]</scope>
    <source>
        <strain evidence="5 6">DSM 599</strain>
    </source>
</reference>
<keyword evidence="3" id="KW-0804">Transcription</keyword>
<dbReference type="InterPro" id="IPR000847">
    <property type="entry name" value="LysR_HTH_N"/>
</dbReference>
<gene>
    <name evidence="5" type="ORF">K5V21_15695</name>
</gene>
<organism evidence="5 6">
    <name type="scientific">Clostridium sardiniense</name>
    <name type="common">Clostridium absonum</name>
    <dbReference type="NCBI Taxonomy" id="29369"/>
    <lineage>
        <taxon>Bacteria</taxon>
        <taxon>Bacillati</taxon>
        <taxon>Bacillota</taxon>
        <taxon>Clostridia</taxon>
        <taxon>Eubacteriales</taxon>
        <taxon>Clostridiaceae</taxon>
        <taxon>Clostridium</taxon>
    </lineage>
</organism>
<dbReference type="InterPro" id="IPR036390">
    <property type="entry name" value="WH_DNA-bd_sf"/>
</dbReference>
<dbReference type="SUPFAM" id="SSF53850">
    <property type="entry name" value="Periplasmic binding protein-like II"/>
    <property type="match status" value="1"/>
</dbReference>
<evidence type="ECO:0000256" key="1">
    <source>
        <dbReference type="ARBA" id="ARBA00009437"/>
    </source>
</evidence>
<dbReference type="PANTHER" id="PTHR30126">
    <property type="entry name" value="HTH-TYPE TRANSCRIPTIONAL REGULATOR"/>
    <property type="match status" value="1"/>
</dbReference>
<dbReference type="PROSITE" id="PS50931">
    <property type="entry name" value="HTH_LYSR"/>
    <property type="match status" value="1"/>
</dbReference>
<evidence type="ECO:0000259" key="4">
    <source>
        <dbReference type="PROSITE" id="PS50931"/>
    </source>
</evidence>
<dbReference type="InterPro" id="IPR036388">
    <property type="entry name" value="WH-like_DNA-bd_sf"/>
</dbReference>
<proteinExistence type="inferred from homology"/>
<evidence type="ECO:0000256" key="2">
    <source>
        <dbReference type="ARBA" id="ARBA00023015"/>
    </source>
</evidence>
<comment type="caution">
    <text evidence="5">The sequence shown here is derived from an EMBL/GenBank/DDBJ whole genome shotgun (WGS) entry which is preliminary data.</text>
</comment>
<dbReference type="Proteomes" id="UP001299068">
    <property type="component" value="Unassembled WGS sequence"/>
</dbReference>
<evidence type="ECO:0000313" key="6">
    <source>
        <dbReference type="Proteomes" id="UP001299068"/>
    </source>
</evidence>
<feature type="domain" description="HTH lysR-type" evidence="4">
    <location>
        <begin position="1"/>
        <end position="58"/>
    </location>
</feature>
<evidence type="ECO:0000313" key="5">
    <source>
        <dbReference type="EMBL" id="MBY0756888.1"/>
    </source>
</evidence>
<evidence type="ECO:0000256" key="3">
    <source>
        <dbReference type="ARBA" id="ARBA00023163"/>
    </source>
</evidence>
<dbReference type="RefSeq" id="WP_221862096.1">
    <property type="nucleotide sequence ID" value="NZ_JAIKTU010000014.1"/>
</dbReference>
<dbReference type="PANTHER" id="PTHR30126:SF64">
    <property type="entry name" value="HTH-TYPE TRANSCRIPTIONAL REGULATOR CITR"/>
    <property type="match status" value="1"/>
</dbReference>